<sequence>MPSCLGNFTILRYLNLAYNRLNSRLPANLGSLQDLIEFNVSSNSLSGHIPLELGNLKAVTLIDLSKNDFSGKIPSTLGLAELINLSLAHNRLEGPIPDSFGKLLALEFLDLSYNNLTGEIPKSLEALVYLKYMNFSFNKLIGYVVLRLRKTKKNASQADVSLVKEHERISYYELEHATEGFDKSNLLGTGSFSMVYKGILKDGTLLAAKVFNVQLDGAFKSFDTECEILRNLRHRNLTKVITMLEYMPNGTLDKRLYSHNLFLNLFQRLDIMIDVASAMDYLHNGYSTPVVHCDLKPSNVLLD</sequence>
<feature type="binding site" evidence="11">
    <location>
        <position position="209"/>
    </location>
    <ligand>
        <name>ATP</name>
        <dbReference type="ChEBI" id="CHEBI:30616"/>
    </ligand>
</feature>
<comment type="similarity">
    <text evidence="12">Belongs to the protein kinase superfamily.</text>
</comment>
<evidence type="ECO:0000256" key="12">
    <source>
        <dbReference type="RuleBase" id="RU000304"/>
    </source>
</evidence>
<protein>
    <recommendedName>
        <fullName evidence="13">Protein kinase domain-containing protein</fullName>
    </recommendedName>
</protein>
<keyword evidence="8 11" id="KW-0067">ATP-binding</keyword>
<dbReference type="EMBL" id="JAWPEI010000008">
    <property type="protein sequence ID" value="KAK4717731.1"/>
    <property type="molecule type" value="Genomic_DNA"/>
</dbReference>
<dbReference type="InterPro" id="IPR051809">
    <property type="entry name" value="Plant_receptor-like_S/T_kinase"/>
</dbReference>
<evidence type="ECO:0000256" key="2">
    <source>
        <dbReference type="ARBA" id="ARBA00022614"/>
    </source>
</evidence>
<keyword evidence="10" id="KW-0472">Membrane</keyword>
<dbReference type="Pfam" id="PF00560">
    <property type="entry name" value="LRR_1"/>
    <property type="match status" value="2"/>
</dbReference>
<dbReference type="PROSITE" id="PS00107">
    <property type="entry name" value="PROTEIN_KINASE_ATP"/>
    <property type="match status" value="1"/>
</dbReference>
<dbReference type="GO" id="GO:0016020">
    <property type="term" value="C:membrane"/>
    <property type="evidence" value="ECO:0007669"/>
    <property type="project" value="UniProtKB-SubCell"/>
</dbReference>
<evidence type="ECO:0000256" key="9">
    <source>
        <dbReference type="ARBA" id="ARBA00022989"/>
    </source>
</evidence>
<dbReference type="AlphaFoldDB" id="A0AAV9KWE5"/>
<keyword evidence="12" id="KW-0723">Serine/threonine-protein kinase</keyword>
<dbReference type="SMART" id="SM00220">
    <property type="entry name" value="S_TKc"/>
    <property type="match status" value="1"/>
</dbReference>
<dbReference type="PANTHER" id="PTHR27008">
    <property type="entry name" value="OS04G0122200 PROTEIN"/>
    <property type="match status" value="1"/>
</dbReference>
<dbReference type="SUPFAM" id="SSF56112">
    <property type="entry name" value="Protein kinase-like (PK-like)"/>
    <property type="match status" value="1"/>
</dbReference>
<dbReference type="PROSITE" id="PS50011">
    <property type="entry name" value="PROTEIN_KINASE_DOM"/>
    <property type="match status" value="1"/>
</dbReference>
<dbReference type="InterPro" id="IPR001611">
    <property type="entry name" value="Leu-rich_rpt"/>
</dbReference>
<keyword evidence="15" id="KW-1185">Reference proteome</keyword>
<dbReference type="Gene3D" id="3.80.10.10">
    <property type="entry name" value="Ribonuclease Inhibitor"/>
    <property type="match status" value="1"/>
</dbReference>
<evidence type="ECO:0000259" key="13">
    <source>
        <dbReference type="PROSITE" id="PS50011"/>
    </source>
</evidence>
<dbReference type="SUPFAM" id="SSF52058">
    <property type="entry name" value="L domain-like"/>
    <property type="match status" value="1"/>
</dbReference>
<evidence type="ECO:0000313" key="14">
    <source>
        <dbReference type="EMBL" id="KAK4717731.1"/>
    </source>
</evidence>
<evidence type="ECO:0000256" key="7">
    <source>
        <dbReference type="ARBA" id="ARBA00022777"/>
    </source>
</evidence>
<keyword evidence="3" id="KW-0808">Transferase</keyword>
<dbReference type="Pfam" id="PF00069">
    <property type="entry name" value="Pkinase"/>
    <property type="match status" value="1"/>
</dbReference>
<dbReference type="InterPro" id="IPR017441">
    <property type="entry name" value="Protein_kinase_ATP_BS"/>
</dbReference>
<comment type="caution">
    <text evidence="14">The sequence shown here is derived from an EMBL/GenBank/DDBJ whole genome shotgun (WGS) entry which is preliminary data.</text>
</comment>
<evidence type="ECO:0000313" key="15">
    <source>
        <dbReference type="Proteomes" id="UP001311915"/>
    </source>
</evidence>
<feature type="domain" description="Protein kinase" evidence="13">
    <location>
        <begin position="181"/>
        <end position="303"/>
    </location>
</feature>
<dbReference type="PANTHER" id="PTHR27008:SF602">
    <property type="entry name" value="LRR RECEPTOR-LIKE SERINE_THREONINE-PROTEIN KINASE EFR"/>
    <property type="match status" value="1"/>
</dbReference>
<dbReference type="PROSITE" id="PS00108">
    <property type="entry name" value="PROTEIN_KINASE_ST"/>
    <property type="match status" value="1"/>
</dbReference>
<comment type="subcellular location">
    <subcellularLocation>
        <location evidence="1">Membrane</location>
    </subcellularLocation>
</comment>
<gene>
    <name evidence="14" type="ORF">R3W88_016069</name>
</gene>
<evidence type="ECO:0000256" key="1">
    <source>
        <dbReference type="ARBA" id="ARBA00004370"/>
    </source>
</evidence>
<dbReference type="InterPro" id="IPR000719">
    <property type="entry name" value="Prot_kinase_dom"/>
</dbReference>
<dbReference type="InterPro" id="IPR008271">
    <property type="entry name" value="Ser/Thr_kinase_AS"/>
</dbReference>
<organism evidence="14 15">
    <name type="scientific">Solanum pinnatisectum</name>
    <name type="common">tansyleaf nightshade</name>
    <dbReference type="NCBI Taxonomy" id="50273"/>
    <lineage>
        <taxon>Eukaryota</taxon>
        <taxon>Viridiplantae</taxon>
        <taxon>Streptophyta</taxon>
        <taxon>Embryophyta</taxon>
        <taxon>Tracheophyta</taxon>
        <taxon>Spermatophyta</taxon>
        <taxon>Magnoliopsida</taxon>
        <taxon>eudicotyledons</taxon>
        <taxon>Gunneridae</taxon>
        <taxon>Pentapetalae</taxon>
        <taxon>asterids</taxon>
        <taxon>lamiids</taxon>
        <taxon>Solanales</taxon>
        <taxon>Solanaceae</taxon>
        <taxon>Solanoideae</taxon>
        <taxon>Solaneae</taxon>
        <taxon>Solanum</taxon>
    </lineage>
</organism>
<dbReference type="InterPro" id="IPR011009">
    <property type="entry name" value="Kinase-like_dom_sf"/>
</dbReference>
<dbReference type="GO" id="GO:0005524">
    <property type="term" value="F:ATP binding"/>
    <property type="evidence" value="ECO:0007669"/>
    <property type="project" value="UniProtKB-UniRule"/>
</dbReference>
<reference evidence="14 15" key="1">
    <citation type="submission" date="2023-10" db="EMBL/GenBank/DDBJ databases">
        <title>Genome-Wide Identification Analysis in wild type Solanum Pinnatisectum Reveals Some Genes Defensing Phytophthora Infestans.</title>
        <authorList>
            <person name="Sun C."/>
        </authorList>
    </citation>
    <scope>NUCLEOTIDE SEQUENCE [LARGE SCALE GENOMIC DNA]</scope>
    <source>
        <strain evidence="14">LQN</strain>
        <tissue evidence="14">Leaf</tissue>
    </source>
</reference>
<keyword evidence="6 11" id="KW-0547">Nucleotide-binding</keyword>
<keyword evidence="4" id="KW-0812">Transmembrane</keyword>
<dbReference type="Pfam" id="PF13855">
    <property type="entry name" value="LRR_8"/>
    <property type="match status" value="1"/>
</dbReference>
<dbReference type="Gene3D" id="3.30.200.20">
    <property type="entry name" value="Phosphorylase Kinase, domain 1"/>
    <property type="match status" value="1"/>
</dbReference>
<evidence type="ECO:0000256" key="4">
    <source>
        <dbReference type="ARBA" id="ARBA00022692"/>
    </source>
</evidence>
<accession>A0AAV9KWE5</accession>
<keyword evidence="2" id="KW-0433">Leucine-rich repeat</keyword>
<keyword evidence="7" id="KW-0418">Kinase</keyword>
<evidence type="ECO:0000256" key="8">
    <source>
        <dbReference type="ARBA" id="ARBA00022840"/>
    </source>
</evidence>
<dbReference type="FunFam" id="3.80.10.10:FF:000383">
    <property type="entry name" value="Leucine-rich repeat receptor protein kinase EMS1"/>
    <property type="match status" value="1"/>
</dbReference>
<proteinExistence type="inferred from homology"/>
<evidence type="ECO:0000256" key="10">
    <source>
        <dbReference type="ARBA" id="ARBA00023136"/>
    </source>
</evidence>
<evidence type="ECO:0000256" key="6">
    <source>
        <dbReference type="ARBA" id="ARBA00022741"/>
    </source>
</evidence>
<dbReference type="Proteomes" id="UP001311915">
    <property type="component" value="Unassembled WGS sequence"/>
</dbReference>
<evidence type="ECO:0000256" key="11">
    <source>
        <dbReference type="PROSITE-ProRule" id="PRU10141"/>
    </source>
</evidence>
<evidence type="ECO:0000256" key="5">
    <source>
        <dbReference type="ARBA" id="ARBA00022737"/>
    </source>
</evidence>
<keyword evidence="5" id="KW-0677">Repeat</keyword>
<dbReference type="GO" id="GO:0004674">
    <property type="term" value="F:protein serine/threonine kinase activity"/>
    <property type="evidence" value="ECO:0007669"/>
    <property type="project" value="UniProtKB-KW"/>
</dbReference>
<dbReference type="Gene3D" id="1.10.510.10">
    <property type="entry name" value="Transferase(Phosphotransferase) domain 1"/>
    <property type="match status" value="1"/>
</dbReference>
<dbReference type="InterPro" id="IPR032675">
    <property type="entry name" value="LRR_dom_sf"/>
</dbReference>
<evidence type="ECO:0000256" key="3">
    <source>
        <dbReference type="ARBA" id="ARBA00022679"/>
    </source>
</evidence>
<name>A0AAV9KWE5_9SOLN</name>
<keyword evidence="9" id="KW-1133">Transmembrane helix</keyword>